<proteinExistence type="predicted"/>
<feature type="transmembrane region" description="Helical" evidence="1">
    <location>
        <begin position="12"/>
        <end position="33"/>
    </location>
</feature>
<dbReference type="EMBL" id="CP032452">
    <property type="protein sequence ID" value="QEZ70624.1"/>
    <property type="molecule type" value="Genomic_DNA"/>
</dbReference>
<name>A0A5P3XJW3_PARBF</name>
<organism evidence="3 4">
    <name type="scientific">Paraclostridium bifermentans</name>
    <name type="common">Clostridium bifermentans</name>
    <dbReference type="NCBI Taxonomy" id="1490"/>
    <lineage>
        <taxon>Bacteria</taxon>
        <taxon>Bacillati</taxon>
        <taxon>Bacillota</taxon>
        <taxon>Clostridia</taxon>
        <taxon>Peptostreptococcales</taxon>
        <taxon>Peptostreptococcaceae</taxon>
        <taxon>Paraclostridium</taxon>
    </lineage>
</organism>
<keyword evidence="1" id="KW-1133">Transmembrane helix</keyword>
<evidence type="ECO:0000259" key="2">
    <source>
        <dbReference type="Pfam" id="PF13529"/>
    </source>
</evidence>
<dbReference type="AlphaFoldDB" id="A0A5P3XJW3"/>
<reference evidence="3 4" key="1">
    <citation type="submission" date="2018-09" db="EMBL/GenBank/DDBJ databases">
        <title>A clostridial neurotoxin that targets Anopheles mosquitoes.</title>
        <authorList>
            <person name="Contreras E."/>
            <person name="Masuyer G."/>
            <person name="Qureshi N."/>
            <person name="Chawla S."/>
            <person name="Lim H.L."/>
            <person name="Chen J."/>
            <person name="Stenmark P."/>
            <person name="Gill S."/>
        </authorList>
    </citation>
    <scope>NUCLEOTIDE SEQUENCE [LARGE SCALE GENOMIC DNA]</scope>
    <source>
        <strain evidence="3 4">Cbm</strain>
    </source>
</reference>
<evidence type="ECO:0000256" key="1">
    <source>
        <dbReference type="SAM" id="Phobius"/>
    </source>
</evidence>
<gene>
    <name evidence="3" type="ORF">D4A35_17580</name>
</gene>
<keyword evidence="1" id="KW-0472">Membrane</keyword>
<feature type="domain" description="Peptidase C39-like" evidence="2">
    <location>
        <begin position="115"/>
        <end position="249"/>
    </location>
</feature>
<dbReference type="InterPro" id="IPR039564">
    <property type="entry name" value="Peptidase_C39-like"/>
</dbReference>
<evidence type="ECO:0000313" key="3">
    <source>
        <dbReference type="EMBL" id="QEZ70624.1"/>
    </source>
</evidence>
<dbReference type="Gene3D" id="3.90.70.10">
    <property type="entry name" value="Cysteine proteinases"/>
    <property type="match status" value="1"/>
</dbReference>
<dbReference type="Pfam" id="PF13529">
    <property type="entry name" value="Peptidase_C39_2"/>
    <property type="match status" value="1"/>
</dbReference>
<accession>A0A5P3XJW3</accession>
<evidence type="ECO:0000313" key="4">
    <source>
        <dbReference type="Proteomes" id="UP000326961"/>
    </source>
</evidence>
<dbReference type="Proteomes" id="UP000326961">
    <property type="component" value="Chromosome"/>
</dbReference>
<dbReference type="RefSeq" id="WP_150887476.1">
    <property type="nucleotide sequence ID" value="NZ_CP032452.1"/>
</dbReference>
<keyword evidence="1" id="KW-0812">Transmembrane</keyword>
<sequence length="276" mass="30774">MNFNISVYQKKVKVVFCVVLTIMISSYLHSAFFKQNTHKNSSISRNKIVNKLEDLAHSDPKINEILNNIDKYPNKYLELLSKNIETFNFVLDYPNHTSTSNNKKTSIEKDYTLGEIPLFLQWDKNWGYDMYGEDPIAINGCAPTSLAMVAVGLTGNVSINPLSVSNYAYKNGYYIGGVGSSWGLISEGVKNFGLKSQELPLNELSILSTLKSGNPIILTVGPGTFTSTGHFLVLTGLTDDGRIKINDPNSKLNSSKSWDVDIFLNETKNLWKISKL</sequence>
<protein>
    <recommendedName>
        <fullName evidence="2">Peptidase C39-like domain-containing protein</fullName>
    </recommendedName>
</protein>